<evidence type="ECO:0000259" key="2">
    <source>
        <dbReference type="PROSITE" id="PS50206"/>
    </source>
</evidence>
<feature type="transmembrane region" description="Helical" evidence="1">
    <location>
        <begin position="115"/>
        <end position="133"/>
    </location>
</feature>
<gene>
    <name evidence="3" type="ORF">A2392_00210</name>
</gene>
<name>A0A1F6FJ84_9BACT</name>
<evidence type="ECO:0000313" key="4">
    <source>
        <dbReference type="Proteomes" id="UP000177395"/>
    </source>
</evidence>
<feature type="transmembrane region" description="Helical" evidence="1">
    <location>
        <begin position="139"/>
        <end position="163"/>
    </location>
</feature>
<sequence length="170" mass="18751">MSVSGFKEVIESESNNQTVDFINVCTPAEYKEKHIKGVRSAPLDTLHTRVDELNKKKTIYIHCRSGNRGRQAIEKLRSLGVTAELVNVEGGLLAWEEAGHETGSFTKRLPLMRQVFIGAGGLMLGGLVLAHLIDYQFLLIPLFVSIGLLISGITGWCGMALLLSKMPWNK</sequence>
<proteinExistence type="predicted"/>
<organism evidence="3 4">
    <name type="scientific">Candidatus Kaiserbacteria bacterium RIFOXYB1_FULL_46_14</name>
    <dbReference type="NCBI Taxonomy" id="1798531"/>
    <lineage>
        <taxon>Bacteria</taxon>
        <taxon>Candidatus Kaiseribacteriota</taxon>
    </lineage>
</organism>
<dbReference type="STRING" id="1798531.A2392_00210"/>
<dbReference type="PANTHER" id="PTHR43031">
    <property type="entry name" value="FAD-DEPENDENT OXIDOREDUCTASE"/>
    <property type="match status" value="1"/>
</dbReference>
<dbReference type="PANTHER" id="PTHR43031:SF16">
    <property type="entry name" value="OXIDOREDUCTASE"/>
    <property type="match status" value="1"/>
</dbReference>
<dbReference type="Gene3D" id="6.10.140.1340">
    <property type="match status" value="1"/>
</dbReference>
<dbReference type="InterPro" id="IPR001763">
    <property type="entry name" value="Rhodanese-like_dom"/>
</dbReference>
<accession>A0A1F6FJ84</accession>
<evidence type="ECO:0000313" key="3">
    <source>
        <dbReference type="EMBL" id="OGG85924.1"/>
    </source>
</evidence>
<dbReference type="PROSITE" id="PS50206">
    <property type="entry name" value="RHODANESE_3"/>
    <property type="match status" value="1"/>
</dbReference>
<keyword evidence="1" id="KW-0812">Transmembrane</keyword>
<dbReference type="InterPro" id="IPR050229">
    <property type="entry name" value="GlpE_sulfurtransferase"/>
</dbReference>
<keyword evidence="1" id="KW-0472">Membrane</keyword>
<dbReference type="Pfam" id="PF00581">
    <property type="entry name" value="Rhodanese"/>
    <property type="match status" value="1"/>
</dbReference>
<reference evidence="3 4" key="1">
    <citation type="journal article" date="2016" name="Nat. Commun.">
        <title>Thousands of microbial genomes shed light on interconnected biogeochemical processes in an aquifer system.</title>
        <authorList>
            <person name="Anantharaman K."/>
            <person name="Brown C.T."/>
            <person name="Hug L.A."/>
            <person name="Sharon I."/>
            <person name="Castelle C.J."/>
            <person name="Probst A.J."/>
            <person name="Thomas B.C."/>
            <person name="Singh A."/>
            <person name="Wilkins M.J."/>
            <person name="Karaoz U."/>
            <person name="Brodie E.L."/>
            <person name="Williams K.H."/>
            <person name="Hubbard S.S."/>
            <person name="Banfield J.F."/>
        </authorList>
    </citation>
    <scope>NUCLEOTIDE SEQUENCE [LARGE SCALE GENOMIC DNA]</scope>
</reference>
<comment type="caution">
    <text evidence="3">The sequence shown here is derived from an EMBL/GenBank/DDBJ whole genome shotgun (WGS) entry which is preliminary data.</text>
</comment>
<keyword evidence="1" id="KW-1133">Transmembrane helix</keyword>
<feature type="domain" description="Rhodanese" evidence="2">
    <location>
        <begin position="25"/>
        <end position="104"/>
    </location>
</feature>
<dbReference type="SMART" id="SM00450">
    <property type="entry name" value="RHOD"/>
    <property type="match status" value="1"/>
</dbReference>
<dbReference type="SUPFAM" id="SSF52821">
    <property type="entry name" value="Rhodanese/Cell cycle control phosphatase"/>
    <property type="match status" value="1"/>
</dbReference>
<dbReference type="Proteomes" id="UP000177395">
    <property type="component" value="Unassembled WGS sequence"/>
</dbReference>
<dbReference type="InterPro" id="IPR036873">
    <property type="entry name" value="Rhodanese-like_dom_sf"/>
</dbReference>
<protein>
    <recommendedName>
        <fullName evidence="2">Rhodanese domain-containing protein</fullName>
    </recommendedName>
</protein>
<dbReference type="AlphaFoldDB" id="A0A1F6FJ84"/>
<dbReference type="CDD" id="cd00158">
    <property type="entry name" value="RHOD"/>
    <property type="match status" value="1"/>
</dbReference>
<evidence type="ECO:0000256" key="1">
    <source>
        <dbReference type="SAM" id="Phobius"/>
    </source>
</evidence>
<dbReference type="Gene3D" id="3.40.250.10">
    <property type="entry name" value="Rhodanese-like domain"/>
    <property type="match status" value="1"/>
</dbReference>
<dbReference type="EMBL" id="MFMS01000004">
    <property type="protein sequence ID" value="OGG85924.1"/>
    <property type="molecule type" value="Genomic_DNA"/>
</dbReference>